<feature type="transmembrane region" description="Helical" evidence="1">
    <location>
        <begin position="7"/>
        <end position="30"/>
    </location>
</feature>
<sequence>MRYRRLWLLWLSVVGPAILAGSALYGYVFIAGAPQLDAIGGQAIPGLDFKLESFQSQAMGTLRQYGVILPPGYAQHPQQNYPVIFLLHGGHDGVTAYDQKYAIASVLHQLYGQKKLPPSIVIMPDGNDRRGSSPLWDPQYFDGPNGKVGTLIGTELVQVVKSRYRTAHDPEQWAMGGISSGGWGAVNIGLRHLDHFKTLFSLSGYFTDPSGAHNSPEQFISQLPAQDLQGLRIYLAAGKNREDTFFRHSSHRFHQTLNQLKIDHVLAVFPGGHGLSGPDVGWNFFHRHLSDALSFVGHPVQPHGSPPSSAASRG</sequence>
<dbReference type="GO" id="GO:0016787">
    <property type="term" value="F:hydrolase activity"/>
    <property type="evidence" value="ECO:0007669"/>
    <property type="project" value="UniProtKB-KW"/>
</dbReference>
<dbReference type="EMBL" id="JTHE03000024">
    <property type="protein sequence ID" value="MCM1981925.1"/>
    <property type="molecule type" value="Genomic_DNA"/>
</dbReference>
<accession>A0ABD4T0P5</accession>
<dbReference type="PANTHER" id="PTHR48098">
    <property type="entry name" value="ENTEROCHELIN ESTERASE-RELATED"/>
    <property type="match status" value="1"/>
</dbReference>
<organism evidence="2 3">
    <name type="scientific">Lyngbya confervoides BDU141951</name>
    <dbReference type="NCBI Taxonomy" id="1574623"/>
    <lineage>
        <taxon>Bacteria</taxon>
        <taxon>Bacillati</taxon>
        <taxon>Cyanobacteriota</taxon>
        <taxon>Cyanophyceae</taxon>
        <taxon>Oscillatoriophycideae</taxon>
        <taxon>Oscillatoriales</taxon>
        <taxon>Microcoleaceae</taxon>
        <taxon>Lyngbya</taxon>
    </lineage>
</organism>
<dbReference type="InterPro" id="IPR050583">
    <property type="entry name" value="Mycobacterial_A85_antigen"/>
</dbReference>
<comment type="caution">
    <text evidence="2">The sequence shown here is derived from an EMBL/GenBank/DDBJ whole genome shotgun (WGS) entry which is preliminary data.</text>
</comment>
<dbReference type="AlphaFoldDB" id="A0ABD4T0P5"/>
<dbReference type="SUPFAM" id="SSF53474">
    <property type="entry name" value="alpha/beta-Hydrolases"/>
    <property type="match status" value="1"/>
</dbReference>
<keyword evidence="1" id="KW-0472">Membrane</keyword>
<keyword evidence="2" id="KW-0378">Hydrolase</keyword>
<dbReference type="InterPro" id="IPR000801">
    <property type="entry name" value="Esterase-like"/>
</dbReference>
<dbReference type="RefSeq" id="WP_166280161.1">
    <property type="nucleotide sequence ID" value="NZ_JTHE03000024.1"/>
</dbReference>
<evidence type="ECO:0000313" key="2">
    <source>
        <dbReference type="EMBL" id="MCM1981925.1"/>
    </source>
</evidence>
<evidence type="ECO:0000256" key="1">
    <source>
        <dbReference type="SAM" id="Phobius"/>
    </source>
</evidence>
<keyword evidence="1" id="KW-0812">Transmembrane</keyword>
<keyword evidence="3" id="KW-1185">Reference proteome</keyword>
<dbReference type="Gene3D" id="3.40.50.1820">
    <property type="entry name" value="alpha/beta hydrolase"/>
    <property type="match status" value="1"/>
</dbReference>
<dbReference type="InterPro" id="IPR029058">
    <property type="entry name" value="AB_hydrolase_fold"/>
</dbReference>
<name>A0ABD4T0P5_9CYAN</name>
<proteinExistence type="predicted"/>
<dbReference type="PANTHER" id="PTHR48098:SF1">
    <property type="entry name" value="DIACYLGLYCEROL ACYLTRANSFERASE_MYCOLYLTRANSFERASE AG85A"/>
    <property type="match status" value="1"/>
</dbReference>
<evidence type="ECO:0000313" key="3">
    <source>
        <dbReference type="Proteomes" id="UP000031561"/>
    </source>
</evidence>
<protein>
    <submittedName>
        <fullName evidence="2">Alpha/beta hydrolase-fold protein</fullName>
    </submittedName>
</protein>
<keyword evidence="1" id="KW-1133">Transmembrane helix</keyword>
<reference evidence="2 3" key="1">
    <citation type="journal article" date="2015" name="Genome Announc.">
        <title>Draft Genome Sequence of Filamentous Marine Cyanobacterium Lyngbya confervoides Strain BDU141951.</title>
        <authorList>
            <person name="Chandrababunaidu M.M."/>
            <person name="Sen D."/>
            <person name="Tripathy S."/>
        </authorList>
    </citation>
    <scope>NUCLEOTIDE SEQUENCE [LARGE SCALE GENOMIC DNA]</scope>
    <source>
        <strain evidence="2 3">BDU141951</strain>
    </source>
</reference>
<dbReference type="Pfam" id="PF00756">
    <property type="entry name" value="Esterase"/>
    <property type="match status" value="1"/>
</dbReference>
<gene>
    <name evidence="2" type="ORF">QQ91_0003640</name>
</gene>
<dbReference type="Proteomes" id="UP000031561">
    <property type="component" value="Unassembled WGS sequence"/>
</dbReference>